<dbReference type="SMART" id="SM00382">
    <property type="entry name" value="AAA"/>
    <property type="match status" value="1"/>
</dbReference>
<name>A0A919SHM6_9ACTN</name>
<keyword evidence="6" id="KW-0067">ATP-binding</keyword>
<keyword evidence="2" id="KW-0813">Transport</keyword>
<evidence type="ECO:0000259" key="11">
    <source>
        <dbReference type="PROSITE" id="PS50893"/>
    </source>
</evidence>
<dbReference type="FunFam" id="3.40.50.300:FF:000299">
    <property type="entry name" value="ABC transporter ATP-binding protein/permease"/>
    <property type="match status" value="1"/>
</dbReference>
<dbReference type="PANTHER" id="PTHR24221">
    <property type="entry name" value="ATP-BINDING CASSETTE SUB-FAMILY B"/>
    <property type="match status" value="1"/>
</dbReference>
<keyword evidence="13" id="KW-1185">Reference proteome</keyword>
<evidence type="ECO:0000313" key="12">
    <source>
        <dbReference type="EMBL" id="GIM72607.1"/>
    </source>
</evidence>
<dbReference type="AlphaFoldDB" id="A0A919SHM6"/>
<reference evidence="12" key="1">
    <citation type="submission" date="2021-03" db="EMBL/GenBank/DDBJ databases">
        <title>Whole genome shotgun sequence of Actinoplanes auranticolor NBRC 12245.</title>
        <authorList>
            <person name="Komaki H."/>
            <person name="Tamura T."/>
        </authorList>
    </citation>
    <scope>NUCLEOTIDE SEQUENCE</scope>
    <source>
        <strain evidence="12">NBRC 12245</strain>
    </source>
</reference>
<evidence type="ECO:0000256" key="8">
    <source>
        <dbReference type="ARBA" id="ARBA00023136"/>
    </source>
</evidence>
<evidence type="ECO:0000256" key="9">
    <source>
        <dbReference type="ARBA" id="ARBA00061644"/>
    </source>
</evidence>
<organism evidence="12 13">
    <name type="scientific">Actinoplanes auranticolor</name>
    <dbReference type="NCBI Taxonomy" id="47988"/>
    <lineage>
        <taxon>Bacteria</taxon>
        <taxon>Bacillati</taxon>
        <taxon>Actinomycetota</taxon>
        <taxon>Actinomycetes</taxon>
        <taxon>Micromonosporales</taxon>
        <taxon>Micromonosporaceae</taxon>
        <taxon>Actinoplanes</taxon>
    </lineage>
</organism>
<proteinExistence type="inferred from homology"/>
<evidence type="ECO:0000256" key="5">
    <source>
        <dbReference type="ARBA" id="ARBA00022741"/>
    </source>
</evidence>
<feature type="transmembrane region" description="Helical" evidence="10">
    <location>
        <begin position="178"/>
        <end position="195"/>
    </location>
</feature>
<keyword evidence="5" id="KW-0547">Nucleotide-binding</keyword>
<keyword evidence="7 10" id="KW-1133">Transmembrane helix</keyword>
<dbReference type="SUPFAM" id="SSF52540">
    <property type="entry name" value="P-loop containing nucleoside triphosphate hydrolases"/>
    <property type="match status" value="1"/>
</dbReference>
<evidence type="ECO:0000256" key="6">
    <source>
        <dbReference type="ARBA" id="ARBA00022840"/>
    </source>
</evidence>
<dbReference type="EMBL" id="BOQL01000042">
    <property type="protein sequence ID" value="GIM72607.1"/>
    <property type="molecule type" value="Genomic_DNA"/>
</dbReference>
<dbReference type="PROSITE" id="PS50893">
    <property type="entry name" value="ABC_TRANSPORTER_2"/>
    <property type="match status" value="1"/>
</dbReference>
<evidence type="ECO:0000256" key="2">
    <source>
        <dbReference type="ARBA" id="ARBA00022448"/>
    </source>
</evidence>
<dbReference type="GO" id="GO:0005524">
    <property type="term" value="F:ATP binding"/>
    <property type="evidence" value="ECO:0007669"/>
    <property type="project" value="UniProtKB-KW"/>
</dbReference>
<keyword evidence="4 10" id="KW-0812">Transmembrane</keyword>
<keyword evidence="3" id="KW-1003">Cell membrane</keyword>
<feature type="transmembrane region" description="Helical" evidence="10">
    <location>
        <begin position="284"/>
        <end position="303"/>
    </location>
</feature>
<dbReference type="InterPro" id="IPR003439">
    <property type="entry name" value="ABC_transporter-like_ATP-bd"/>
</dbReference>
<dbReference type="InterPro" id="IPR027417">
    <property type="entry name" value="P-loop_NTPase"/>
</dbReference>
<evidence type="ECO:0000256" key="4">
    <source>
        <dbReference type="ARBA" id="ARBA00022692"/>
    </source>
</evidence>
<evidence type="ECO:0000256" key="3">
    <source>
        <dbReference type="ARBA" id="ARBA00022475"/>
    </source>
</evidence>
<feature type="transmembrane region" description="Helical" evidence="10">
    <location>
        <begin position="201"/>
        <end position="223"/>
    </location>
</feature>
<dbReference type="InterPro" id="IPR039421">
    <property type="entry name" value="Type_1_exporter"/>
</dbReference>
<gene>
    <name evidence="12" type="ORF">Aau02nite_51830</name>
</gene>
<dbReference type="PROSITE" id="PS00211">
    <property type="entry name" value="ABC_TRANSPORTER_1"/>
    <property type="match status" value="1"/>
</dbReference>
<evidence type="ECO:0000256" key="1">
    <source>
        <dbReference type="ARBA" id="ARBA00004651"/>
    </source>
</evidence>
<accession>A0A919SHM6</accession>
<comment type="subcellular location">
    <subcellularLocation>
        <location evidence="1">Cell membrane</location>
        <topology evidence="1">Multi-pass membrane protein</topology>
    </subcellularLocation>
</comment>
<dbReference type="GO" id="GO:0005886">
    <property type="term" value="C:plasma membrane"/>
    <property type="evidence" value="ECO:0007669"/>
    <property type="project" value="UniProtKB-SubCell"/>
</dbReference>
<evidence type="ECO:0000256" key="10">
    <source>
        <dbReference type="SAM" id="Phobius"/>
    </source>
</evidence>
<sequence length="647" mass="69718">MAGQDMGAGADRSVWNEFTAGMRGRWVQRRAMLRLLPGGGTAVVTTAVLLQVVAGLLPIGFVLATAWVIAGVPAAVAGGVESPAWLDLRDHLITAAALFFAIQLSLPVQAFLGELMRRRIDDRIRDRLMADSFTGSGIAVLEDPEVQDQAADGVSMLRFADWTPGAACAGFIALLSRYLQTVAAVVVVGVVWQWWAAGAVLLAGLIIRFGYRVGLSVFGRIYMSHQRTRRRRFYFRDLLFTAVAAKEIRVFGLLDWVGDRYADAFMASSVPVWRQRRRIFYGPYVLYTLVAFVLLGGALALAARDAAAGVLGIGAFLMVMQAALSSVRIGAFIAESDVQTEYGLNAQQALRRLGELTAAAAGPGGGELPPPELPVREIRFEQVTFRYAPESPAVLDRLDLVIPAGASLAIVGLNGAGKTTLVKLLARLYEPESGRITADGVDIRSFDGAAWQRRVAAIFQDFVHFELPVRDNVGFGAGELNDDAAIEDALRRAGALDFVRRLPIGLDTPLSRQYTDGADLSGGQWQRIAIARALIAVQGGARVLVLDEPTASLDARAEVAFFSRFLDLTRGATSLVISHRFSTVRRADRIAVLEHGRVLESGTHDELLAGGGRYAELFTLQAARFAEDEVPGATAAGDELIEEPADA</sequence>
<feature type="transmembrane region" description="Helical" evidence="10">
    <location>
        <begin position="92"/>
        <end position="113"/>
    </location>
</feature>
<dbReference type="Gene3D" id="3.40.50.300">
    <property type="entry name" value="P-loop containing nucleotide triphosphate hydrolases"/>
    <property type="match status" value="1"/>
</dbReference>
<dbReference type="Pfam" id="PF00005">
    <property type="entry name" value="ABC_tran"/>
    <property type="match status" value="1"/>
</dbReference>
<dbReference type="RefSeq" id="WP_212991124.1">
    <property type="nucleotide sequence ID" value="NZ_BAABEA010000002.1"/>
</dbReference>
<keyword evidence="8 10" id="KW-0472">Membrane</keyword>
<feature type="transmembrane region" description="Helical" evidence="10">
    <location>
        <begin position="57"/>
        <end position="80"/>
    </location>
</feature>
<dbReference type="InterPro" id="IPR003593">
    <property type="entry name" value="AAA+_ATPase"/>
</dbReference>
<dbReference type="GO" id="GO:0034040">
    <property type="term" value="F:ATPase-coupled lipid transmembrane transporter activity"/>
    <property type="evidence" value="ECO:0007669"/>
    <property type="project" value="TreeGrafter"/>
</dbReference>
<evidence type="ECO:0000256" key="7">
    <source>
        <dbReference type="ARBA" id="ARBA00022989"/>
    </source>
</evidence>
<dbReference type="Proteomes" id="UP000681340">
    <property type="component" value="Unassembled WGS sequence"/>
</dbReference>
<evidence type="ECO:0000313" key="13">
    <source>
        <dbReference type="Proteomes" id="UP000681340"/>
    </source>
</evidence>
<protein>
    <submittedName>
        <fullName evidence="12">Multidrug ABC transporter permease</fullName>
    </submittedName>
</protein>
<dbReference type="GO" id="GO:0016887">
    <property type="term" value="F:ATP hydrolysis activity"/>
    <property type="evidence" value="ECO:0007669"/>
    <property type="project" value="InterPro"/>
</dbReference>
<comment type="similarity">
    <text evidence="9">Belongs to the ABC transporter superfamily. Lipid exporter (TC 3.A.1.106) family.</text>
</comment>
<dbReference type="PANTHER" id="PTHR24221:SF654">
    <property type="entry name" value="ATP-BINDING CASSETTE SUB-FAMILY B MEMBER 6"/>
    <property type="match status" value="1"/>
</dbReference>
<feature type="domain" description="ABC transporter" evidence="11">
    <location>
        <begin position="378"/>
        <end position="620"/>
    </location>
</feature>
<dbReference type="InterPro" id="IPR017871">
    <property type="entry name" value="ABC_transporter-like_CS"/>
</dbReference>
<comment type="caution">
    <text evidence="12">The sequence shown here is derived from an EMBL/GenBank/DDBJ whole genome shotgun (WGS) entry which is preliminary data.</text>
</comment>